<dbReference type="OrthoDB" id="3789175at2759"/>
<evidence type="ECO:0000259" key="7">
    <source>
        <dbReference type="SMART" id="SM00645"/>
    </source>
</evidence>
<evidence type="ECO:0000256" key="3">
    <source>
        <dbReference type="ARBA" id="ARBA00008455"/>
    </source>
</evidence>
<organism evidence="8 9">
    <name type="scientific">Branchiostoma lanceolatum</name>
    <name type="common">Common lancelet</name>
    <name type="synonym">Amphioxus lanceolatum</name>
    <dbReference type="NCBI Taxonomy" id="7740"/>
    <lineage>
        <taxon>Eukaryota</taxon>
        <taxon>Metazoa</taxon>
        <taxon>Chordata</taxon>
        <taxon>Cephalochordata</taxon>
        <taxon>Leptocardii</taxon>
        <taxon>Amphioxiformes</taxon>
        <taxon>Branchiostomatidae</taxon>
        <taxon>Branchiostoma</taxon>
    </lineage>
</organism>
<dbReference type="EC" id="3.4.14.1" evidence="4"/>
<sequence>MAAGLVTLVMLFALRAAWADTPANCSWSQVAGLWEFHVGAGGSDNRLKCSGFSPVEMFQLTLQFPDVVLDEDGNKGFWTMIYNQGFEVVINQRKYFAFSSFMKEGNVVTSFCNTTFAGWSHDLFGRDWSCYYGIRLKPGVPDVEPVTTRLVQTIDQKRTLRNDSDFVKAINSVQRSWKAVTYPKYHGMDLSNMASMVGGHFSAQNYPLPVAMDESTRIAVSHLPKEFDWRNVNGQNFVPDVKDQGNVCGSCYAQVTAAVLESRLRIMTNNTLKTTMSTQDVVSCSQYSQACLGGFPYLTAKYAQDFGMVEERCNPYHGYSTPCKPYHADCRRYYAEDYHYIGGYYGACNEGLMMLELVNNGPITAALDVFDDFRHYKSGIYHHTGLQNGWNPFQFTDHVTTFIGYGVDATSGEKYWIGQNTWGTDWGDLGYFKIRRGTNEVHIESIGVAMTPIVPNP</sequence>
<comment type="similarity">
    <text evidence="3">Belongs to the peptidase C1 family.</text>
</comment>
<dbReference type="EMBL" id="OV696701">
    <property type="protein sequence ID" value="CAH1248367.1"/>
    <property type="molecule type" value="Genomic_DNA"/>
</dbReference>
<keyword evidence="5" id="KW-0868">Chloride</keyword>
<dbReference type="InterPro" id="IPR038765">
    <property type="entry name" value="Papain-like_cys_pep_sf"/>
</dbReference>
<dbReference type="InterPro" id="IPR036496">
    <property type="entry name" value="CathepsinC_exc_dom_sf"/>
</dbReference>
<reference evidence="8" key="1">
    <citation type="submission" date="2022-01" db="EMBL/GenBank/DDBJ databases">
        <authorList>
            <person name="Braso-Vives M."/>
        </authorList>
    </citation>
    <scope>NUCLEOTIDE SEQUENCE</scope>
</reference>
<dbReference type="FunFam" id="2.40.128.80:FF:000003">
    <property type="entry name" value="Cathepsin C"/>
    <property type="match status" value="1"/>
</dbReference>
<dbReference type="SMART" id="SM00645">
    <property type="entry name" value="Pept_C1"/>
    <property type="match status" value="1"/>
</dbReference>
<dbReference type="Pfam" id="PF00112">
    <property type="entry name" value="Peptidase_C1"/>
    <property type="match status" value="1"/>
</dbReference>
<dbReference type="InterPro" id="IPR000668">
    <property type="entry name" value="Peptidase_C1A_C"/>
</dbReference>
<gene>
    <name evidence="8" type="primary">CTSC</name>
    <name evidence="8" type="ORF">BLAG_LOCUS9717</name>
</gene>
<comment type="catalytic activity">
    <reaction evidence="1">
        <text>Release of an N-terminal dipeptide, Xaa-Yaa-|-Zaa-, except when Xaa is Arg or Lys, or Yaa or Zaa is Pro.</text>
        <dbReference type="EC" id="3.4.14.1"/>
    </reaction>
</comment>
<dbReference type="GO" id="GO:0006508">
    <property type="term" value="P:proteolysis"/>
    <property type="evidence" value="ECO:0007669"/>
    <property type="project" value="InterPro"/>
</dbReference>
<name>A0A8J9Z785_BRALA</name>
<dbReference type="InterPro" id="IPR013128">
    <property type="entry name" value="Peptidase_C1A"/>
</dbReference>
<feature type="signal peptide" evidence="6">
    <location>
        <begin position="1"/>
        <end position="19"/>
    </location>
</feature>
<evidence type="ECO:0000256" key="6">
    <source>
        <dbReference type="SAM" id="SignalP"/>
    </source>
</evidence>
<evidence type="ECO:0000256" key="2">
    <source>
        <dbReference type="ARBA" id="ARBA00001923"/>
    </source>
</evidence>
<dbReference type="SUPFAM" id="SSF54001">
    <property type="entry name" value="Cysteine proteinases"/>
    <property type="match status" value="1"/>
</dbReference>
<feature type="domain" description="Peptidase C1A papain C-terminal" evidence="7">
    <location>
        <begin position="223"/>
        <end position="451"/>
    </location>
</feature>
<dbReference type="GO" id="GO:0008234">
    <property type="term" value="F:cysteine-type peptidase activity"/>
    <property type="evidence" value="ECO:0007669"/>
    <property type="project" value="InterPro"/>
</dbReference>
<evidence type="ECO:0000256" key="1">
    <source>
        <dbReference type="ARBA" id="ARBA00000738"/>
    </source>
</evidence>
<dbReference type="Gene3D" id="3.90.70.10">
    <property type="entry name" value="Cysteine proteinases"/>
    <property type="match status" value="1"/>
</dbReference>
<dbReference type="Pfam" id="PF08773">
    <property type="entry name" value="CathepsinC_exc"/>
    <property type="match status" value="1"/>
</dbReference>
<dbReference type="AlphaFoldDB" id="A0A8J9Z785"/>
<proteinExistence type="inferred from homology"/>
<dbReference type="InterPro" id="IPR014882">
    <property type="entry name" value="CathepsinC_exc"/>
</dbReference>
<evidence type="ECO:0000313" key="8">
    <source>
        <dbReference type="EMBL" id="CAH1248367.1"/>
    </source>
</evidence>
<dbReference type="PROSITE" id="PS00640">
    <property type="entry name" value="THIOL_PROTEASE_ASN"/>
    <property type="match status" value="1"/>
</dbReference>
<feature type="chain" id="PRO_5035422503" description="dipeptidyl-peptidase I" evidence="6">
    <location>
        <begin position="20"/>
        <end position="457"/>
    </location>
</feature>
<protein>
    <recommendedName>
        <fullName evidence="4">dipeptidyl-peptidase I</fullName>
        <ecNumber evidence="4">3.4.14.1</ecNumber>
    </recommendedName>
</protein>
<dbReference type="InterPro" id="IPR025661">
    <property type="entry name" value="Pept_asp_AS"/>
</dbReference>
<evidence type="ECO:0000256" key="5">
    <source>
        <dbReference type="ARBA" id="ARBA00023214"/>
    </source>
</evidence>
<dbReference type="Proteomes" id="UP000838412">
    <property type="component" value="Chromosome 16"/>
</dbReference>
<keyword evidence="9" id="KW-1185">Reference proteome</keyword>
<dbReference type="GO" id="GO:0008239">
    <property type="term" value="F:dipeptidyl-peptidase activity"/>
    <property type="evidence" value="ECO:0007669"/>
    <property type="project" value="UniProtKB-EC"/>
</dbReference>
<accession>A0A8J9Z785</accession>
<evidence type="ECO:0000313" key="9">
    <source>
        <dbReference type="Proteomes" id="UP000838412"/>
    </source>
</evidence>
<dbReference type="Gene3D" id="2.40.128.80">
    <property type="entry name" value="Cathepsin C, exclusion domain"/>
    <property type="match status" value="1"/>
</dbReference>
<dbReference type="PANTHER" id="PTHR12411">
    <property type="entry name" value="CYSTEINE PROTEASE FAMILY C1-RELATED"/>
    <property type="match status" value="1"/>
</dbReference>
<dbReference type="SUPFAM" id="SSF75001">
    <property type="entry name" value="Dipeptidyl peptidase I (cathepsin C), exclusion domain"/>
    <property type="match status" value="1"/>
</dbReference>
<keyword evidence="6" id="KW-0732">Signal</keyword>
<comment type="cofactor">
    <cofactor evidence="2">
        <name>chloride</name>
        <dbReference type="ChEBI" id="CHEBI:17996"/>
    </cofactor>
</comment>
<evidence type="ECO:0000256" key="4">
    <source>
        <dbReference type="ARBA" id="ARBA00012059"/>
    </source>
</evidence>